<comment type="caution">
    <text evidence="2">The sequence shown here is derived from an EMBL/GenBank/DDBJ whole genome shotgun (WGS) entry which is preliminary data.</text>
</comment>
<dbReference type="Proteomes" id="UP000050509">
    <property type="component" value="Unassembled WGS sequence"/>
</dbReference>
<evidence type="ECO:0000256" key="1">
    <source>
        <dbReference type="SAM" id="Phobius"/>
    </source>
</evidence>
<reference evidence="2 3" key="1">
    <citation type="submission" date="2015-09" db="EMBL/GenBank/DDBJ databases">
        <title>Draft genome sequence of Kouleothrix aurantiaca JCM 19913.</title>
        <authorList>
            <person name="Hemp J."/>
        </authorList>
    </citation>
    <scope>NUCLEOTIDE SEQUENCE [LARGE SCALE GENOMIC DNA]</scope>
    <source>
        <strain evidence="2 3">COM-B</strain>
    </source>
</reference>
<evidence type="ECO:0000313" key="3">
    <source>
        <dbReference type="Proteomes" id="UP000050509"/>
    </source>
</evidence>
<name>A0A0P9FNI9_9CHLR</name>
<evidence type="ECO:0000313" key="2">
    <source>
        <dbReference type="EMBL" id="KPV54865.1"/>
    </source>
</evidence>
<protein>
    <submittedName>
        <fullName evidence="2">Uncharacterized protein</fullName>
    </submittedName>
</protein>
<dbReference type="AlphaFoldDB" id="A0A0P9FNI9"/>
<gene>
    <name evidence="2" type="ORF">SE17_01065</name>
</gene>
<dbReference type="EMBL" id="LJCR01000010">
    <property type="protein sequence ID" value="KPV54865.1"/>
    <property type="molecule type" value="Genomic_DNA"/>
</dbReference>
<accession>A0A0P9FNI9</accession>
<keyword evidence="3" id="KW-1185">Reference proteome</keyword>
<keyword evidence="1" id="KW-0812">Transmembrane</keyword>
<keyword evidence="1" id="KW-0472">Membrane</keyword>
<keyword evidence="1" id="KW-1133">Transmembrane helix</keyword>
<sequence>MNNYSISALLAQHPWLIGVLVIVVVIILALPDDVWVVRRAGRVYQRWQGMFWEYQAGPNAWRLRLPGVRRLQRGLQRALLQSLRTGALWRWLWEMLR</sequence>
<proteinExistence type="predicted"/>
<feature type="transmembrane region" description="Helical" evidence="1">
    <location>
        <begin position="15"/>
        <end position="37"/>
    </location>
</feature>
<organism evidence="2 3">
    <name type="scientific">Kouleothrix aurantiaca</name>
    <dbReference type="NCBI Taxonomy" id="186479"/>
    <lineage>
        <taxon>Bacteria</taxon>
        <taxon>Bacillati</taxon>
        <taxon>Chloroflexota</taxon>
        <taxon>Chloroflexia</taxon>
        <taxon>Chloroflexales</taxon>
        <taxon>Roseiflexineae</taxon>
        <taxon>Roseiflexaceae</taxon>
        <taxon>Kouleothrix</taxon>
    </lineage>
</organism>